<comment type="caution">
    <text evidence="6">The sequence shown here is derived from an EMBL/GenBank/DDBJ whole genome shotgun (WGS) entry which is preliminary data.</text>
</comment>
<dbReference type="EMBL" id="JAFBDZ010000001">
    <property type="protein sequence ID" value="MBM7584200.1"/>
    <property type="molecule type" value="Genomic_DNA"/>
</dbReference>
<evidence type="ECO:0000256" key="5">
    <source>
        <dbReference type="SAM" id="Phobius"/>
    </source>
</evidence>
<protein>
    <submittedName>
        <fullName evidence="6">Tic20 family protein</fullName>
    </submittedName>
</protein>
<keyword evidence="3 5" id="KW-1133">Transmembrane helix</keyword>
<proteinExistence type="predicted"/>
<evidence type="ECO:0000256" key="1">
    <source>
        <dbReference type="ARBA" id="ARBA00004141"/>
    </source>
</evidence>
<evidence type="ECO:0000256" key="4">
    <source>
        <dbReference type="ARBA" id="ARBA00023136"/>
    </source>
</evidence>
<dbReference type="Pfam" id="PF09685">
    <property type="entry name" value="MamF_MmsF"/>
    <property type="match status" value="1"/>
</dbReference>
<sequence>MPTKDERLLAAVIYIISFFTVFIGPIIIWLVKKDDSEFIDYHGKEYLNFLISYFVYGTVCWILTIVLIGFVLLPVVGILVFIFTILGAIKAYEGEHYRIPTIFRLIK</sequence>
<feature type="transmembrane region" description="Helical" evidence="5">
    <location>
        <begin position="51"/>
        <end position="83"/>
    </location>
</feature>
<accession>A0ABS2N8L5</accession>
<reference evidence="6 7" key="1">
    <citation type="submission" date="2021-01" db="EMBL/GenBank/DDBJ databases">
        <title>Genomic Encyclopedia of Type Strains, Phase IV (KMG-IV): sequencing the most valuable type-strain genomes for metagenomic binning, comparative biology and taxonomic classification.</title>
        <authorList>
            <person name="Goeker M."/>
        </authorList>
    </citation>
    <scope>NUCLEOTIDE SEQUENCE [LARGE SCALE GENOMIC DNA]</scope>
    <source>
        <strain evidence="6 7">DSM 24834</strain>
    </source>
</reference>
<keyword evidence="7" id="KW-1185">Reference proteome</keyword>
<keyword evidence="2 5" id="KW-0812">Transmembrane</keyword>
<dbReference type="Proteomes" id="UP001646157">
    <property type="component" value="Unassembled WGS sequence"/>
</dbReference>
<dbReference type="RefSeq" id="WP_205168382.1">
    <property type="nucleotide sequence ID" value="NZ_JAFBDZ010000001.1"/>
</dbReference>
<gene>
    <name evidence="6" type="ORF">JOC86_000737</name>
</gene>
<evidence type="ECO:0000313" key="6">
    <source>
        <dbReference type="EMBL" id="MBM7584200.1"/>
    </source>
</evidence>
<dbReference type="InterPro" id="IPR019109">
    <property type="entry name" value="MamF_MmsF"/>
</dbReference>
<name>A0ABS2N8L5_9BACI</name>
<evidence type="ECO:0000256" key="2">
    <source>
        <dbReference type="ARBA" id="ARBA00022692"/>
    </source>
</evidence>
<keyword evidence="4 5" id="KW-0472">Membrane</keyword>
<evidence type="ECO:0000256" key="3">
    <source>
        <dbReference type="ARBA" id="ARBA00022989"/>
    </source>
</evidence>
<comment type="subcellular location">
    <subcellularLocation>
        <location evidence="1">Membrane</location>
        <topology evidence="1">Multi-pass membrane protein</topology>
    </subcellularLocation>
</comment>
<evidence type="ECO:0000313" key="7">
    <source>
        <dbReference type="Proteomes" id="UP001646157"/>
    </source>
</evidence>
<feature type="transmembrane region" description="Helical" evidence="5">
    <location>
        <begin position="12"/>
        <end position="31"/>
    </location>
</feature>
<organism evidence="6 7">
    <name type="scientific">Rossellomorea pakistanensis</name>
    <dbReference type="NCBI Taxonomy" id="992288"/>
    <lineage>
        <taxon>Bacteria</taxon>
        <taxon>Bacillati</taxon>
        <taxon>Bacillota</taxon>
        <taxon>Bacilli</taxon>
        <taxon>Bacillales</taxon>
        <taxon>Bacillaceae</taxon>
        <taxon>Rossellomorea</taxon>
    </lineage>
</organism>